<accession>A0A0N8NSN9</accession>
<comment type="caution">
    <text evidence="2">The sequence shown here is derived from an EMBL/GenBank/DDBJ whole genome shotgun (WGS) entry which is preliminary data.</text>
</comment>
<dbReference type="GO" id="GO:0005829">
    <property type="term" value="C:cytosol"/>
    <property type="evidence" value="ECO:0007669"/>
    <property type="project" value="TreeGrafter"/>
</dbReference>
<dbReference type="HAMAP" id="MF_00652">
    <property type="entry name" value="UPF0246"/>
    <property type="match status" value="1"/>
</dbReference>
<comment type="similarity">
    <text evidence="1">Belongs to the UPF0246 family.</text>
</comment>
<dbReference type="NCBIfam" id="NF002542">
    <property type="entry name" value="PRK02101.1-3"/>
    <property type="match status" value="1"/>
</dbReference>
<proteinExistence type="inferred from homology"/>
<dbReference type="GO" id="GO:0033194">
    <property type="term" value="P:response to hydroperoxide"/>
    <property type="evidence" value="ECO:0007669"/>
    <property type="project" value="TreeGrafter"/>
</dbReference>
<dbReference type="InterPro" id="IPR005583">
    <property type="entry name" value="YaaA"/>
</dbReference>
<gene>
    <name evidence="2" type="ORF">OXPF_43450</name>
</gene>
<dbReference type="PANTHER" id="PTHR30283:SF4">
    <property type="entry name" value="PEROXIDE STRESS RESISTANCE PROTEIN YAAA"/>
    <property type="match status" value="1"/>
</dbReference>
<evidence type="ECO:0000256" key="1">
    <source>
        <dbReference type="HAMAP-Rule" id="MF_00652"/>
    </source>
</evidence>
<dbReference type="AlphaFoldDB" id="A0A0N8NSN9"/>
<evidence type="ECO:0000313" key="2">
    <source>
        <dbReference type="EMBL" id="KPU42560.1"/>
    </source>
</evidence>
<organism evidence="2 3">
    <name type="scientific">Oxobacter pfennigii</name>
    <dbReference type="NCBI Taxonomy" id="36849"/>
    <lineage>
        <taxon>Bacteria</taxon>
        <taxon>Bacillati</taxon>
        <taxon>Bacillota</taxon>
        <taxon>Clostridia</taxon>
        <taxon>Eubacteriales</taxon>
        <taxon>Clostridiaceae</taxon>
        <taxon>Oxobacter</taxon>
    </lineage>
</organism>
<dbReference type="PATRIC" id="fig|36849.3.peg.4593"/>
<dbReference type="EMBL" id="LKET01000068">
    <property type="protein sequence ID" value="KPU42560.1"/>
    <property type="molecule type" value="Genomic_DNA"/>
</dbReference>
<dbReference type="Proteomes" id="UP000050326">
    <property type="component" value="Unassembled WGS sequence"/>
</dbReference>
<dbReference type="Pfam" id="PF03883">
    <property type="entry name" value="H2O2_YaaD"/>
    <property type="match status" value="1"/>
</dbReference>
<dbReference type="PANTHER" id="PTHR30283">
    <property type="entry name" value="PEROXIDE STRESS RESPONSE PROTEIN YAAA"/>
    <property type="match status" value="1"/>
</dbReference>
<reference evidence="2 3" key="1">
    <citation type="submission" date="2015-09" db="EMBL/GenBank/DDBJ databases">
        <title>Genome sequence of Oxobacter pfennigii DSM 3222.</title>
        <authorList>
            <person name="Poehlein A."/>
            <person name="Bengelsdorf F.R."/>
            <person name="Schiel-Bengelsdorf B."/>
            <person name="Duerre P."/>
            <person name="Daniel R."/>
        </authorList>
    </citation>
    <scope>NUCLEOTIDE SEQUENCE [LARGE SCALE GENOMIC DNA]</scope>
    <source>
        <strain evidence="2 3">DSM 3222</strain>
    </source>
</reference>
<evidence type="ECO:0000313" key="3">
    <source>
        <dbReference type="Proteomes" id="UP000050326"/>
    </source>
</evidence>
<name>A0A0N8NSN9_9CLOT</name>
<protein>
    <recommendedName>
        <fullName evidence="1">UPF0246 protein OXPF_43450</fullName>
    </recommendedName>
</protein>
<sequence>MDELIKYSPYEMEGLMKVNSGLAEKNFMRHLQWSGEHNLQNSKQALHAYDGAVFQGINADDFSEEELVFADKHIRILSGLYGVLKPLDIIQPYRLEMGTKFSTQYSKDLYVFWQDKLTDYFEEEMKKQNYNVIINLASREYSSAINLNRLHARVVTPVFKDYKRGVYKIITIYAKRARGLMSRFMTKNKIVMPEDLKAFDEEGYRYMDSLSSEDEWVFIR</sequence>
<keyword evidence="3" id="KW-1185">Reference proteome</keyword>